<protein>
    <submittedName>
        <fullName evidence="1">Uncharacterized protein</fullName>
    </submittedName>
</protein>
<accession>T1HT02</accession>
<name>T1HT02_RHOPR</name>
<sequence length="66" mass="7629">MADEIGKMTLSELVAQLSVLIDSKELATRKDMDALKKEMEDFKKENISLRKEIEVLENSTRERSKD</sequence>
<keyword evidence="2" id="KW-1185">Reference proteome</keyword>
<dbReference type="EnsemblMetazoa" id="RPRC007172-RA">
    <property type="protein sequence ID" value="RPRC007172-PA"/>
    <property type="gene ID" value="RPRC007172"/>
</dbReference>
<dbReference type="AlphaFoldDB" id="T1HT02"/>
<dbReference type="VEuPathDB" id="VectorBase:RPRC007172"/>
<evidence type="ECO:0000313" key="1">
    <source>
        <dbReference type="EnsemblMetazoa" id="RPRC007172-PA"/>
    </source>
</evidence>
<proteinExistence type="predicted"/>
<evidence type="ECO:0000313" key="2">
    <source>
        <dbReference type="Proteomes" id="UP000015103"/>
    </source>
</evidence>
<reference evidence="1" key="1">
    <citation type="submission" date="2015-05" db="UniProtKB">
        <authorList>
            <consortium name="EnsemblMetazoa"/>
        </authorList>
    </citation>
    <scope>IDENTIFICATION</scope>
</reference>
<dbReference type="EMBL" id="ACPB03031640">
    <property type="status" value="NOT_ANNOTATED_CDS"/>
    <property type="molecule type" value="Genomic_DNA"/>
</dbReference>
<dbReference type="Proteomes" id="UP000015103">
    <property type="component" value="Unassembled WGS sequence"/>
</dbReference>
<dbReference type="InParanoid" id="T1HT02"/>
<dbReference type="HOGENOM" id="CLU_2834329_0_0_1"/>
<organism evidence="1 2">
    <name type="scientific">Rhodnius prolixus</name>
    <name type="common">Triatomid bug</name>
    <dbReference type="NCBI Taxonomy" id="13249"/>
    <lineage>
        <taxon>Eukaryota</taxon>
        <taxon>Metazoa</taxon>
        <taxon>Ecdysozoa</taxon>
        <taxon>Arthropoda</taxon>
        <taxon>Hexapoda</taxon>
        <taxon>Insecta</taxon>
        <taxon>Pterygota</taxon>
        <taxon>Neoptera</taxon>
        <taxon>Paraneoptera</taxon>
        <taxon>Hemiptera</taxon>
        <taxon>Heteroptera</taxon>
        <taxon>Panheteroptera</taxon>
        <taxon>Cimicomorpha</taxon>
        <taxon>Reduviidae</taxon>
        <taxon>Triatominae</taxon>
        <taxon>Rhodnius</taxon>
    </lineage>
</organism>